<evidence type="ECO:0000256" key="2">
    <source>
        <dbReference type="SAM" id="Phobius"/>
    </source>
</evidence>
<feature type="compositionally biased region" description="Basic and acidic residues" evidence="1">
    <location>
        <begin position="267"/>
        <end position="277"/>
    </location>
</feature>
<evidence type="ECO:0000256" key="3">
    <source>
        <dbReference type="SAM" id="SignalP"/>
    </source>
</evidence>
<organism evidence="4">
    <name type="scientific">Amphimedon queenslandica</name>
    <name type="common">Sponge</name>
    <dbReference type="NCBI Taxonomy" id="400682"/>
    <lineage>
        <taxon>Eukaryota</taxon>
        <taxon>Metazoa</taxon>
        <taxon>Porifera</taxon>
        <taxon>Demospongiae</taxon>
        <taxon>Heteroscleromorpha</taxon>
        <taxon>Haplosclerida</taxon>
        <taxon>Niphatidae</taxon>
        <taxon>Amphimedon</taxon>
    </lineage>
</organism>
<evidence type="ECO:0000256" key="1">
    <source>
        <dbReference type="SAM" id="MobiDB-lite"/>
    </source>
</evidence>
<feature type="region of interest" description="Disordered" evidence="1">
    <location>
        <begin position="301"/>
        <end position="323"/>
    </location>
</feature>
<sequence>MMFGLRIFLLSLVLVQRVSAQECAISLPNRDVIRNELSQLLSSTSNTNLLDFHFTCLASGKVQGTYRSVSLLANYTTYGNTTVRTIHFAMQCFEDSWSHDELEAQSSTSLMYSTELLSATKRDCLRCNGDLMNICKVCTSHCSVCESNDCCRTCSTSSGFYILAWDNCSCISYAGHLLLLLFIISAIWITVSICILITSLLLQKYKKFIFRGKKEKEVINTTTDALYDAINESEVNSSGKTKESLNQESGSKNQKDTIYEAVDEMEPSQHDGDHQDQDISMGHNPSYSTTVKVLNVQPQESENAIQESHPKDEPLEDLRLGTNPSYSSVSFQATVPQNYEVLEISDHIIDDGTQLHQDISLGNNPSYSALPTMTQNVDPDTPEIYEALDEEELLGSSNEPPDISVGDNPSYVGFKNADEGPLYQDASTIGTSTQDVSTLSATIGQQAMSAHSSDSELKRESNYEEILQDDDDDYI</sequence>
<proteinExistence type="predicted"/>
<feature type="transmembrane region" description="Helical" evidence="2">
    <location>
        <begin position="177"/>
        <end position="202"/>
    </location>
</feature>
<dbReference type="EnsemblMetazoa" id="Aqu2.1.36099_001">
    <property type="protein sequence ID" value="Aqu2.1.36099_001"/>
    <property type="gene ID" value="Aqu2.1.36099"/>
</dbReference>
<accession>A0A1X7V8I8</accession>
<feature type="compositionally biased region" description="Basic and acidic residues" evidence="1">
    <location>
        <begin position="308"/>
        <end position="319"/>
    </location>
</feature>
<protein>
    <submittedName>
        <fullName evidence="4">Uncharacterized protein</fullName>
    </submittedName>
</protein>
<keyword evidence="2" id="KW-0472">Membrane</keyword>
<reference evidence="4" key="1">
    <citation type="submission" date="2017-05" db="UniProtKB">
        <authorList>
            <consortium name="EnsemblMetazoa"/>
        </authorList>
    </citation>
    <scope>IDENTIFICATION</scope>
</reference>
<feature type="region of interest" description="Disordered" evidence="1">
    <location>
        <begin position="266"/>
        <end position="286"/>
    </location>
</feature>
<feature type="compositionally biased region" description="Basic and acidic residues" evidence="1">
    <location>
        <begin position="453"/>
        <end position="462"/>
    </location>
</feature>
<feature type="compositionally biased region" description="Acidic residues" evidence="1">
    <location>
        <begin position="466"/>
        <end position="475"/>
    </location>
</feature>
<feature type="chain" id="PRO_5012372233" evidence="3">
    <location>
        <begin position="21"/>
        <end position="475"/>
    </location>
</feature>
<name>A0A1X7V8I8_AMPQE</name>
<evidence type="ECO:0000313" key="4">
    <source>
        <dbReference type="EnsemblMetazoa" id="Aqu2.1.36099_001"/>
    </source>
</evidence>
<feature type="signal peptide" evidence="3">
    <location>
        <begin position="1"/>
        <end position="20"/>
    </location>
</feature>
<keyword evidence="3" id="KW-0732">Signal</keyword>
<keyword evidence="2" id="KW-0812">Transmembrane</keyword>
<dbReference type="InParanoid" id="A0A1X7V8I8"/>
<dbReference type="AlphaFoldDB" id="A0A1X7V8I8"/>
<feature type="region of interest" description="Disordered" evidence="1">
    <location>
        <begin position="445"/>
        <end position="475"/>
    </location>
</feature>
<keyword evidence="2" id="KW-1133">Transmembrane helix</keyword>
<feature type="region of interest" description="Disordered" evidence="1">
    <location>
        <begin position="393"/>
        <end position="419"/>
    </location>
</feature>